<feature type="domain" description="Nucleoplasmin-like" evidence="2">
    <location>
        <begin position="4"/>
        <end position="97"/>
    </location>
</feature>
<name>A0A976NZP8_BRELC</name>
<dbReference type="InterPro" id="IPR041232">
    <property type="entry name" value="NPL"/>
</dbReference>
<gene>
    <name evidence="3" type="ORF">CCR75_007994</name>
</gene>
<sequence>MVSFWGCTVTETKTASVNVPEGFVLNVVNATCDATAADAQVTIGLETNQLDGKAWKGAVAHLGAKQPLQVKLDLVFAQSVKFYLAKGLGSVNLSGYFQPGPSAGLPKANTTTQPSNAPKKSKKRANVEVKEPLKSVKEAPVSTGEVVKKKGKASASKSKEKKTQNASTSSVSAAPNANEKKTPENSSPAVSTAPKKKRKKNKVNSQAA</sequence>
<evidence type="ECO:0000256" key="1">
    <source>
        <dbReference type="SAM" id="MobiDB-lite"/>
    </source>
</evidence>
<dbReference type="KEGG" id="blac:94351720"/>
<evidence type="ECO:0000259" key="2">
    <source>
        <dbReference type="Pfam" id="PF17800"/>
    </source>
</evidence>
<dbReference type="OrthoDB" id="76473at2759"/>
<accession>A0A976NZP8</accession>
<dbReference type="Pfam" id="PF17800">
    <property type="entry name" value="NPL"/>
    <property type="match status" value="1"/>
</dbReference>
<feature type="compositionally biased region" description="Polar residues" evidence="1">
    <location>
        <begin position="108"/>
        <end position="118"/>
    </location>
</feature>
<dbReference type="EMBL" id="SHOA02000001">
    <property type="protein sequence ID" value="TDH73452.1"/>
    <property type="molecule type" value="Genomic_DNA"/>
</dbReference>
<dbReference type="Proteomes" id="UP000294530">
    <property type="component" value="Unassembled WGS sequence"/>
</dbReference>
<feature type="compositionally biased region" description="Polar residues" evidence="1">
    <location>
        <begin position="164"/>
        <end position="175"/>
    </location>
</feature>
<comment type="caution">
    <text evidence="3">The sequence shown here is derived from an EMBL/GenBank/DDBJ whole genome shotgun (WGS) entry which is preliminary data.</text>
</comment>
<dbReference type="RefSeq" id="XP_067822950.1">
    <property type="nucleotide sequence ID" value="XM_067966049.1"/>
</dbReference>
<evidence type="ECO:0000313" key="3">
    <source>
        <dbReference type="EMBL" id="TDH73452.1"/>
    </source>
</evidence>
<protein>
    <recommendedName>
        <fullName evidence="2">Nucleoplasmin-like domain-containing protein</fullName>
    </recommendedName>
</protein>
<keyword evidence="4" id="KW-1185">Reference proteome</keyword>
<feature type="compositionally biased region" description="Basic and acidic residues" evidence="1">
    <location>
        <begin position="125"/>
        <end position="137"/>
    </location>
</feature>
<evidence type="ECO:0000313" key="4">
    <source>
        <dbReference type="Proteomes" id="UP000294530"/>
    </source>
</evidence>
<dbReference type="Gene3D" id="2.60.120.340">
    <property type="entry name" value="Nucleoplasmin core domain"/>
    <property type="match status" value="1"/>
</dbReference>
<dbReference type="SUPFAM" id="SSF69203">
    <property type="entry name" value="Nucleoplasmin-like core domain"/>
    <property type="match status" value="1"/>
</dbReference>
<proteinExistence type="predicted"/>
<feature type="region of interest" description="Disordered" evidence="1">
    <location>
        <begin position="104"/>
        <end position="208"/>
    </location>
</feature>
<dbReference type="InterPro" id="IPR036824">
    <property type="entry name" value="Nucleoplasmin_core_dom_sf"/>
</dbReference>
<dbReference type="AlphaFoldDB" id="A0A976NZP8"/>
<organism evidence="3 4">
    <name type="scientific">Bremia lactucae</name>
    <name type="common">Lettuce downy mildew</name>
    <dbReference type="NCBI Taxonomy" id="4779"/>
    <lineage>
        <taxon>Eukaryota</taxon>
        <taxon>Sar</taxon>
        <taxon>Stramenopiles</taxon>
        <taxon>Oomycota</taxon>
        <taxon>Peronosporomycetes</taxon>
        <taxon>Peronosporales</taxon>
        <taxon>Peronosporaceae</taxon>
        <taxon>Bremia</taxon>
    </lineage>
</organism>
<reference evidence="3 4" key="1">
    <citation type="journal article" date="2021" name="Genome Biol.">
        <title>AFLAP: assembly-free linkage analysis pipeline using k-mers from genome sequencing data.</title>
        <authorList>
            <person name="Fletcher K."/>
            <person name="Zhang L."/>
            <person name="Gil J."/>
            <person name="Han R."/>
            <person name="Cavanaugh K."/>
            <person name="Michelmore R."/>
        </authorList>
    </citation>
    <scope>NUCLEOTIDE SEQUENCE [LARGE SCALE GENOMIC DNA]</scope>
    <source>
        <strain evidence="3 4">SF5</strain>
    </source>
</reference>
<dbReference type="GeneID" id="94351720"/>